<dbReference type="PANTHER" id="PTHR24173:SF74">
    <property type="entry name" value="ANKYRIN REPEAT DOMAIN-CONTAINING PROTEIN 16"/>
    <property type="match status" value="1"/>
</dbReference>
<feature type="compositionally biased region" description="Low complexity" evidence="4">
    <location>
        <begin position="189"/>
        <end position="198"/>
    </location>
</feature>
<keyword evidence="1" id="KW-0677">Repeat</keyword>
<dbReference type="AlphaFoldDB" id="A0A9W9J7G8"/>
<reference evidence="5" key="1">
    <citation type="submission" date="2022-12" db="EMBL/GenBank/DDBJ databases">
        <authorList>
            <person name="Petersen C."/>
        </authorList>
    </citation>
    <scope>NUCLEOTIDE SEQUENCE</scope>
    <source>
        <strain evidence="5">IBT 15544</strain>
    </source>
</reference>
<feature type="repeat" description="ANK" evidence="3">
    <location>
        <begin position="69"/>
        <end position="101"/>
    </location>
</feature>
<sequence length="228" mass="24040">MSVSAPKPKPTVPVALSFEAIDDLIYDARAGDLEALKADITTLASQHSCPESHIIASAIDMEEESEGGTGSCVLHFPAANGNIEILNVLLQKLSDLDAAERAAIVNHRNHSGNTPLHWAALNTHLECVKALVESGADVTVKNDAGHDAVFLAERAAWSASAEEVNEDEDQTQEIEMTIGEGENEGEGQGENQQQTGEMSAGRQVVEWLLSSEKAAGLESGANEGEGSA</sequence>
<evidence type="ECO:0000256" key="1">
    <source>
        <dbReference type="ARBA" id="ARBA00022737"/>
    </source>
</evidence>
<evidence type="ECO:0000256" key="4">
    <source>
        <dbReference type="SAM" id="MobiDB-lite"/>
    </source>
</evidence>
<evidence type="ECO:0000313" key="5">
    <source>
        <dbReference type="EMBL" id="KAJ5191954.1"/>
    </source>
</evidence>
<dbReference type="PRINTS" id="PR01415">
    <property type="entry name" value="ANKYRIN"/>
</dbReference>
<name>A0A9W9J7G8_9EURO</name>
<dbReference type="RefSeq" id="XP_058304894.1">
    <property type="nucleotide sequence ID" value="XM_058457995.1"/>
</dbReference>
<dbReference type="OrthoDB" id="10057496at2759"/>
<reference evidence="5" key="2">
    <citation type="journal article" date="2023" name="IMA Fungus">
        <title>Comparative genomic study of the Penicillium genus elucidates a diverse pangenome and 15 lateral gene transfer events.</title>
        <authorList>
            <person name="Petersen C."/>
            <person name="Sorensen T."/>
            <person name="Nielsen M.R."/>
            <person name="Sondergaard T.E."/>
            <person name="Sorensen J.L."/>
            <person name="Fitzpatrick D.A."/>
            <person name="Frisvad J.C."/>
            <person name="Nielsen K.L."/>
        </authorList>
    </citation>
    <scope>NUCLEOTIDE SEQUENCE</scope>
    <source>
        <strain evidence="5">IBT 15544</strain>
    </source>
</reference>
<evidence type="ECO:0000313" key="6">
    <source>
        <dbReference type="Proteomes" id="UP001150904"/>
    </source>
</evidence>
<feature type="repeat" description="ANK" evidence="3">
    <location>
        <begin position="111"/>
        <end position="143"/>
    </location>
</feature>
<dbReference type="EMBL" id="JAPQKR010000016">
    <property type="protein sequence ID" value="KAJ5191954.1"/>
    <property type="molecule type" value="Genomic_DNA"/>
</dbReference>
<organism evidence="5 6">
    <name type="scientific">Penicillium cinerascens</name>
    <dbReference type="NCBI Taxonomy" id="70096"/>
    <lineage>
        <taxon>Eukaryota</taxon>
        <taxon>Fungi</taxon>
        <taxon>Dikarya</taxon>
        <taxon>Ascomycota</taxon>
        <taxon>Pezizomycotina</taxon>
        <taxon>Eurotiomycetes</taxon>
        <taxon>Eurotiomycetidae</taxon>
        <taxon>Eurotiales</taxon>
        <taxon>Aspergillaceae</taxon>
        <taxon>Penicillium</taxon>
    </lineage>
</organism>
<keyword evidence="6" id="KW-1185">Reference proteome</keyword>
<dbReference type="InterPro" id="IPR002110">
    <property type="entry name" value="Ankyrin_rpt"/>
</dbReference>
<dbReference type="PROSITE" id="PS50297">
    <property type="entry name" value="ANK_REP_REGION"/>
    <property type="match status" value="1"/>
</dbReference>
<dbReference type="SMART" id="SM00248">
    <property type="entry name" value="ANK"/>
    <property type="match status" value="2"/>
</dbReference>
<dbReference type="InterPro" id="IPR036770">
    <property type="entry name" value="Ankyrin_rpt-contain_sf"/>
</dbReference>
<dbReference type="SUPFAM" id="SSF48403">
    <property type="entry name" value="Ankyrin repeat"/>
    <property type="match status" value="1"/>
</dbReference>
<comment type="caution">
    <text evidence="5">The sequence shown here is derived from an EMBL/GenBank/DDBJ whole genome shotgun (WGS) entry which is preliminary data.</text>
</comment>
<dbReference type="Gene3D" id="1.25.40.20">
    <property type="entry name" value="Ankyrin repeat-containing domain"/>
    <property type="match status" value="1"/>
</dbReference>
<dbReference type="PANTHER" id="PTHR24173">
    <property type="entry name" value="ANKYRIN REPEAT CONTAINING"/>
    <property type="match status" value="1"/>
</dbReference>
<evidence type="ECO:0000256" key="2">
    <source>
        <dbReference type="ARBA" id="ARBA00023043"/>
    </source>
</evidence>
<dbReference type="Proteomes" id="UP001150904">
    <property type="component" value="Unassembled WGS sequence"/>
</dbReference>
<proteinExistence type="predicted"/>
<dbReference type="Pfam" id="PF12796">
    <property type="entry name" value="Ank_2"/>
    <property type="match status" value="1"/>
</dbReference>
<dbReference type="PROSITE" id="PS50088">
    <property type="entry name" value="ANK_REPEAT"/>
    <property type="match status" value="2"/>
</dbReference>
<gene>
    <name evidence="5" type="ORF">N7498_010939</name>
</gene>
<keyword evidence="2 3" id="KW-0040">ANK repeat</keyword>
<accession>A0A9W9J7G8</accession>
<evidence type="ECO:0000256" key="3">
    <source>
        <dbReference type="PROSITE-ProRule" id="PRU00023"/>
    </source>
</evidence>
<feature type="region of interest" description="Disordered" evidence="4">
    <location>
        <begin position="177"/>
        <end position="202"/>
    </location>
</feature>
<dbReference type="GeneID" id="83185296"/>
<protein>
    <submittedName>
        <fullName evidence="5">Uncharacterized protein</fullName>
    </submittedName>
</protein>